<proteinExistence type="predicted"/>
<dbReference type="AlphaFoldDB" id="A0A371F0A0"/>
<dbReference type="OrthoDB" id="1751689at2759"/>
<dbReference type="Proteomes" id="UP000257109">
    <property type="component" value="Unassembled WGS sequence"/>
</dbReference>
<comment type="caution">
    <text evidence="1">The sequence shown here is derived from an EMBL/GenBank/DDBJ whole genome shotgun (WGS) entry which is preliminary data.</text>
</comment>
<evidence type="ECO:0000313" key="2">
    <source>
        <dbReference type="Proteomes" id="UP000257109"/>
    </source>
</evidence>
<dbReference type="PANTHER" id="PTHR33240">
    <property type="entry name" value="OS08G0508500 PROTEIN"/>
    <property type="match status" value="1"/>
</dbReference>
<accession>A0A371F0A0</accession>
<keyword evidence="2" id="KW-1185">Reference proteome</keyword>
<protein>
    <submittedName>
        <fullName evidence="1">Uncharacterized protein</fullName>
    </submittedName>
</protein>
<dbReference type="EMBL" id="QJKJ01011226">
    <property type="protein sequence ID" value="RDX71730.1"/>
    <property type="molecule type" value="Genomic_DNA"/>
</dbReference>
<gene>
    <name evidence="1" type="ORF">CR513_48870</name>
</gene>
<evidence type="ECO:0000313" key="1">
    <source>
        <dbReference type="EMBL" id="RDX71730.1"/>
    </source>
</evidence>
<sequence>MRGKVDTSPTPVITFSERDMKYKPPRQDEPMVISVVTTKYKVERPTDLEACSRKLYGFAGTKVTIKGVIELETMFGERNHAHTIPVLYTVVDVDASYNIIMGRPTLNKLGVVVSTLHLCMKYPKGQEVGRVWVDHRIIRQCYEDNLRIGSQPSRAGESDVNMLELNLDPKCEDERERPLPAEELKEVTIGPKPAHKI</sequence>
<dbReference type="PANTHER" id="PTHR33240:SF15">
    <property type="entry name" value="GAG-PRO-LIKE PROTEIN"/>
    <property type="match status" value="1"/>
</dbReference>
<name>A0A371F0A0_MUCPR</name>
<reference evidence="1" key="1">
    <citation type="submission" date="2018-05" db="EMBL/GenBank/DDBJ databases">
        <title>Draft genome of Mucuna pruriens seed.</title>
        <authorList>
            <person name="Nnadi N.E."/>
            <person name="Vos R."/>
            <person name="Hasami M.H."/>
            <person name="Devisetty U.K."/>
            <person name="Aguiy J.C."/>
        </authorList>
    </citation>
    <scope>NUCLEOTIDE SEQUENCE [LARGE SCALE GENOMIC DNA]</scope>
    <source>
        <strain evidence="1">JCA_2017</strain>
    </source>
</reference>
<feature type="non-terminal residue" evidence="1">
    <location>
        <position position="1"/>
    </location>
</feature>
<organism evidence="1 2">
    <name type="scientific">Mucuna pruriens</name>
    <name type="common">Velvet bean</name>
    <name type="synonym">Dolichos pruriens</name>
    <dbReference type="NCBI Taxonomy" id="157652"/>
    <lineage>
        <taxon>Eukaryota</taxon>
        <taxon>Viridiplantae</taxon>
        <taxon>Streptophyta</taxon>
        <taxon>Embryophyta</taxon>
        <taxon>Tracheophyta</taxon>
        <taxon>Spermatophyta</taxon>
        <taxon>Magnoliopsida</taxon>
        <taxon>eudicotyledons</taxon>
        <taxon>Gunneridae</taxon>
        <taxon>Pentapetalae</taxon>
        <taxon>rosids</taxon>
        <taxon>fabids</taxon>
        <taxon>Fabales</taxon>
        <taxon>Fabaceae</taxon>
        <taxon>Papilionoideae</taxon>
        <taxon>50 kb inversion clade</taxon>
        <taxon>NPAAA clade</taxon>
        <taxon>indigoferoid/millettioid clade</taxon>
        <taxon>Phaseoleae</taxon>
        <taxon>Mucuna</taxon>
    </lineage>
</organism>